<dbReference type="AlphaFoldDB" id="A0AAE1K8G5"/>
<protein>
    <submittedName>
        <fullName evidence="1">Uncharacterized protein</fullName>
    </submittedName>
</protein>
<evidence type="ECO:0000313" key="2">
    <source>
        <dbReference type="Proteomes" id="UP001286313"/>
    </source>
</evidence>
<sequence>MCPTLRTYVRIAIPRNVLHPTNQPYDVPSSTLRTVRTRPVSKVLCLCTQEHIVPPARHTTIVPYIAPNDTTTTLQLHLSRYATHTLPTRPPSLKGTTPPSVLSTHGYTRFSTPYTCHYHYYRARATAPPHTLSTHGHTCLSMPHTRHQCYYHVRTTSSPLLHTSTPASLHYSDASDTMLHRPPYYNAPRQHTLKSTSLCCTCTINATMPNMPSHLLASSQHTATYMAPHCSSNSNDTTQPPQLGEYTSLHHVLAPANGISMPPDPATNSAAQAQQLAATTRTPPHHTARTLLWVEDLVLGDSYLIDSSSEKYLVYSWLGVAYRWRRRGWHRGVEWRVARWSNTWCGEWRGGARDVELRSGPRGVESGVVELRSLESGPGATRGVESGVVELLGRVSRITWKVYHCI</sequence>
<comment type="caution">
    <text evidence="1">The sequence shown here is derived from an EMBL/GenBank/DDBJ whole genome shotgun (WGS) entry which is preliminary data.</text>
</comment>
<accession>A0AAE1K8G5</accession>
<name>A0AAE1K8G5_PETCI</name>
<dbReference type="Proteomes" id="UP001286313">
    <property type="component" value="Unassembled WGS sequence"/>
</dbReference>
<organism evidence="1 2">
    <name type="scientific">Petrolisthes cinctipes</name>
    <name type="common">Flat porcelain crab</name>
    <dbReference type="NCBI Taxonomy" id="88211"/>
    <lineage>
        <taxon>Eukaryota</taxon>
        <taxon>Metazoa</taxon>
        <taxon>Ecdysozoa</taxon>
        <taxon>Arthropoda</taxon>
        <taxon>Crustacea</taxon>
        <taxon>Multicrustacea</taxon>
        <taxon>Malacostraca</taxon>
        <taxon>Eumalacostraca</taxon>
        <taxon>Eucarida</taxon>
        <taxon>Decapoda</taxon>
        <taxon>Pleocyemata</taxon>
        <taxon>Anomura</taxon>
        <taxon>Galatheoidea</taxon>
        <taxon>Porcellanidae</taxon>
        <taxon>Petrolisthes</taxon>
    </lineage>
</organism>
<evidence type="ECO:0000313" key="1">
    <source>
        <dbReference type="EMBL" id="KAK3865658.1"/>
    </source>
</evidence>
<keyword evidence="2" id="KW-1185">Reference proteome</keyword>
<proteinExistence type="predicted"/>
<dbReference type="EMBL" id="JAWQEG010003541">
    <property type="protein sequence ID" value="KAK3865658.1"/>
    <property type="molecule type" value="Genomic_DNA"/>
</dbReference>
<reference evidence="1" key="1">
    <citation type="submission" date="2023-10" db="EMBL/GenBank/DDBJ databases">
        <title>Genome assemblies of two species of porcelain crab, Petrolisthes cinctipes and Petrolisthes manimaculis (Anomura: Porcellanidae).</title>
        <authorList>
            <person name="Angst P."/>
        </authorList>
    </citation>
    <scope>NUCLEOTIDE SEQUENCE</scope>
    <source>
        <strain evidence="1">PB745_01</strain>
        <tissue evidence="1">Gill</tissue>
    </source>
</reference>
<gene>
    <name evidence="1" type="ORF">Pcinc_028752</name>
</gene>